<organism evidence="8">
    <name type="scientific">Bordetella bronchiseptica 253</name>
    <dbReference type="NCBI Taxonomy" id="568707"/>
    <lineage>
        <taxon>Bacteria</taxon>
        <taxon>Pseudomonadati</taxon>
        <taxon>Pseudomonadota</taxon>
        <taxon>Betaproteobacteria</taxon>
        <taxon>Burkholderiales</taxon>
        <taxon>Alcaligenaceae</taxon>
        <taxon>Bordetella</taxon>
    </lineage>
</organism>
<reference evidence="8" key="2">
    <citation type="submission" date="2012-07" db="EMBL/GenBank/DDBJ databases">
        <authorList>
            <person name="Aslett M."/>
        </authorList>
    </citation>
    <scope>NUCLEOTIDE SEQUENCE</scope>
    <source>
        <strain evidence="8">253</strain>
    </source>
</reference>
<dbReference type="OrthoDB" id="9808822at2"/>
<dbReference type="SUPFAM" id="SSF90002">
    <property type="entry name" value="Hypothetical protein YjiA, C-terminal domain"/>
    <property type="match status" value="1"/>
</dbReference>
<comment type="function">
    <text evidence="5">Zinc chaperone that directly transfers zinc cofactor to target proteins, thereby activating them. Zinc is transferred from the CXCC motif in the GTPase domain to the zinc binding site in target proteins in a process requiring GTP hydrolysis.</text>
</comment>
<dbReference type="InterPro" id="IPR051316">
    <property type="entry name" value="Zinc-reg_GTPase_activator"/>
</dbReference>
<dbReference type="Pfam" id="PF02492">
    <property type="entry name" value="cobW"/>
    <property type="match status" value="1"/>
</dbReference>
<dbReference type="KEGG" id="bbh:BN112_2933"/>
<evidence type="ECO:0000256" key="6">
    <source>
        <dbReference type="ARBA" id="ARBA00049117"/>
    </source>
</evidence>
<keyword evidence="3" id="KW-0143">Chaperone</keyword>
<dbReference type="GO" id="GO:0005737">
    <property type="term" value="C:cytoplasm"/>
    <property type="evidence" value="ECO:0007669"/>
    <property type="project" value="TreeGrafter"/>
</dbReference>
<evidence type="ECO:0000256" key="5">
    <source>
        <dbReference type="ARBA" id="ARBA00045658"/>
    </source>
</evidence>
<dbReference type="SMART" id="SM00833">
    <property type="entry name" value="CobW_C"/>
    <property type="match status" value="1"/>
</dbReference>
<proteinExistence type="inferred from homology"/>
<feature type="domain" description="CobW C-terminal" evidence="7">
    <location>
        <begin position="233"/>
        <end position="324"/>
    </location>
</feature>
<sequence>MTAPGSMPLTVIGGFLGAGKTTLLNYLLKVQHSERVLVMVNDFGSINIDAELLDQGRHDRPGVVRLQNGCVCCSIGGDLMQAFLQVMSMPDRPDRIIVEASGVADPTRIAQIGRVSGGLSDEGVITLVDASAVRALAADKYVGDIVRQQILSADIVLLNKLDLSSDAEIVETRAWLRDLAPRTRVVSCIHGEVDAVSVLGIGAGKVAPDAAGGPVDVPVPDLRRASTRHADTFHSSTLATAHRFDRRRIEYALDALPQTVLRGKGFVELEGEATPALLQLCGSRWTLDPVSTPAPPAGTHLVFIATGGRGVPRFDAPSHFEQALASRDAASADTSN</sequence>
<dbReference type="InterPro" id="IPR003495">
    <property type="entry name" value="CobW/HypB/UreG_nucleotide-bd"/>
</dbReference>
<accession>A0A0C6P902</accession>
<dbReference type="InterPro" id="IPR036627">
    <property type="entry name" value="CobW-likC_sf"/>
</dbReference>
<dbReference type="InterPro" id="IPR011629">
    <property type="entry name" value="CobW-like_C"/>
</dbReference>
<dbReference type="GO" id="GO:0016787">
    <property type="term" value="F:hydrolase activity"/>
    <property type="evidence" value="ECO:0007669"/>
    <property type="project" value="UniProtKB-KW"/>
</dbReference>
<evidence type="ECO:0000256" key="3">
    <source>
        <dbReference type="ARBA" id="ARBA00023186"/>
    </source>
</evidence>
<dbReference type="Gene3D" id="3.30.1220.10">
    <property type="entry name" value="CobW-like, C-terminal domain"/>
    <property type="match status" value="1"/>
</dbReference>
<dbReference type="Gene3D" id="3.40.50.300">
    <property type="entry name" value="P-loop containing nucleotide triphosphate hydrolases"/>
    <property type="match status" value="1"/>
</dbReference>
<dbReference type="AlphaFoldDB" id="A0A0C6P902"/>
<protein>
    <recommendedName>
        <fullName evidence="7">CobW C-terminal domain-containing protein</fullName>
    </recommendedName>
</protein>
<evidence type="ECO:0000256" key="2">
    <source>
        <dbReference type="ARBA" id="ARBA00022801"/>
    </source>
</evidence>
<comment type="similarity">
    <text evidence="4">Belongs to the SIMIBI class G3E GTPase family. ZNG1 subfamily.</text>
</comment>
<keyword evidence="1" id="KW-0547">Nucleotide-binding</keyword>
<name>A0A0C6P902_BORBO</name>
<dbReference type="CDD" id="cd03112">
    <property type="entry name" value="CobW-like"/>
    <property type="match status" value="1"/>
</dbReference>
<dbReference type="InterPro" id="IPR027417">
    <property type="entry name" value="P-loop_NTPase"/>
</dbReference>
<evidence type="ECO:0000259" key="7">
    <source>
        <dbReference type="SMART" id="SM00833"/>
    </source>
</evidence>
<evidence type="ECO:0000256" key="4">
    <source>
        <dbReference type="ARBA" id="ARBA00034320"/>
    </source>
</evidence>
<dbReference type="EMBL" id="HE965806">
    <property type="protein sequence ID" value="CCJ54850.1"/>
    <property type="molecule type" value="Genomic_DNA"/>
</dbReference>
<reference evidence="8" key="1">
    <citation type="journal article" date="2012" name="BMC Genomics">
        <title>Comparative genomics of the classical Bordetella subspecies: the evolution and exchange of virulence-associated diversity amongst closely related pathogens.</title>
        <authorList>
            <person name="Park J."/>
            <person name="Zhang Y."/>
            <person name="Buboltz A.M."/>
            <person name="Zhang X."/>
            <person name="Schuster S.C."/>
            <person name="Ahuja U."/>
            <person name="Liu M."/>
            <person name="Miller J.F."/>
            <person name="Sebaihia M."/>
            <person name="Bentley S.D."/>
            <person name="Parkhill J."/>
            <person name="Harvill E.T."/>
        </authorList>
    </citation>
    <scope>NUCLEOTIDE SEQUENCE [LARGE SCALE GENOMIC DNA]</scope>
    <source>
        <strain evidence="8">253</strain>
    </source>
</reference>
<dbReference type="GO" id="GO:0000166">
    <property type="term" value="F:nucleotide binding"/>
    <property type="evidence" value="ECO:0007669"/>
    <property type="project" value="UniProtKB-KW"/>
</dbReference>
<dbReference type="HOGENOM" id="CLU_017452_1_1_4"/>
<dbReference type="PANTHER" id="PTHR13748">
    <property type="entry name" value="COBW-RELATED"/>
    <property type="match status" value="1"/>
</dbReference>
<dbReference type="Proteomes" id="UP000007564">
    <property type="component" value="Chromosome"/>
</dbReference>
<dbReference type="SUPFAM" id="SSF52540">
    <property type="entry name" value="P-loop containing nucleoside triphosphate hydrolases"/>
    <property type="match status" value="1"/>
</dbReference>
<comment type="catalytic activity">
    <reaction evidence="6">
        <text>GTP + H2O = GDP + phosphate + H(+)</text>
        <dbReference type="Rhea" id="RHEA:19669"/>
        <dbReference type="ChEBI" id="CHEBI:15377"/>
        <dbReference type="ChEBI" id="CHEBI:15378"/>
        <dbReference type="ChEBI" id="CHEBI:37565"/>
        <dbReference type="ChEBI" id="CHEBI:43474"/>
        <dbReference type="ChEBI" id="CHEBI:58189"/>
    </reaction>
    <physiologicalReaction direction="left-to-right" evidence="6">
        <dbReference type="Rhea" id="RHEA:19670"/>
    </physiologicalReaction>
</comment>
<dbReference type="Pfam" id="PF07683">
    <property type="entry name" value="CobW_C"/>
    <property type="match status" value="1"/>
</dbReference>
<gene>
    <name evidence="8" type="ORF">BN112_2933</name>
</gene>
<dbReference type="PANTHER" id="PTHR13748:SF62">
    <property type="entry name" value="COBW DOMAIN-CONTAINING PROTEIN"/>
    <property type="match status" value="1"/>
</dbReference>
<keyword evidence="2" id="KW-0378">Hydrolase</keyword>
<evidence type="ECO:0000313" key="8">
    <source>
        <dbReference type="EMBL" id="CCJ54850.1"/>
    </source>
</evidence>
<evidence type="ECO:0000256" key="1">
    <source>
        <dbReference type="ARBA" id="ARBA00022741"/>
    </source>
</evidence>